<organism evidence="3">
    <name type="scientific">marine metagenome</name>
    <dbReference type="NCBI Taxonomy" id="408172"/>
    <lineage>
        <taxon>unclassified sequences</taxon>
        <taxon>metagenomes</taxon>
        <taxon>ecological metagenomes</taxon>
    </lineage>
</organism>
<dbReference type="GO" id="GO:0005829">
    <property type="term" value="C:cytosol"/>
    <property type="evidence" value="ECO:0007669"/>
    <property type="project" value="TreeGrafter"/>
</dbReference>
<reference evidence="3" key="1">
    <citation type="submission" date="2018-05" db="EMBL/GenBank/DDBJ databases">
        <authorList>
            <person name="Lanie J.A."/>
            <person name="Ng W.-L."/>
            <person name="Kazmierczak K.M."/>
            <person name="Andrzejewski T.M."/>
            <person name="Davidsen T.M."/>
            <person name="Wayne K.J."/>
            <person name="Tettelin H."/>
            <person name="Glass J.I."/>
            <person name="Rusch D."/>
            <person name="Podicherti R."/>
            <person name="Tsui H.-C.T."/>
            <person name="Winkler M.E."/>
        </authorList>
    </citation>
    <scope>NUCLEOTIDE SEQUENCE</scope>
</reference>
<dbReference type="InterPro" id="IPR015991">
    <property type="entry name" value="TatD/YcfH-like"/>
</dbReference>
<dbReference type="CDD" id="cd01310">
    <property type="entry name" value="TatD_DNAse"/>
    <property type="match status" value="1"/>
</dbReference>
<dbReference type="GO" id="GO:0016788">
    <property type="term" value="F:hydrolase activity, acting on ester bonds"/>
    <property type="evidence" value="ECO:0007669"/>
    <property type="project" value="InterPro"/>
</dbReference>
<gene>
    <name evidence="3" type="ORF">METZ01_LOCUS5838</name>
</gene>
<evidence type="ECO:0000256" key="1">
    <source>
        <dbReference type="ARBA" id="ARBA00022723"/>
    </source>
</evidence>
<dbReference type="InterPro" id="IPR018228">
    <property type="entry name" value="DNase_TatD-rel_CS"/>
</dbReference>
<dbReference type="GO" id="GO:0004536">
    <property type="term" value="F:DNA nuclease activity"/>
    <property type="evidence" value="ECO:0007669"/>
    <property type="project" value="InterPro"/>
</dbReference>
<proteinExistence type="predicted"/>
<name>A0A381NFW2_9ZZZZ</name>
<dbReference type="GO" id="GO:0046872">
    <property type="term" value="F:metal ion binding"/>
    <property type="evidence" value="ECO:0007669"/>
    <property type="project" value="UniProtKB-KW"/>
</dbReference>
<keyword evidence="1" id="KW-0479">Metal-binding</keyword>
<dbReference type="PIRSF" id="PIRSF005902">
    <property type="entry name" value="DNase_TatD"/>
    <property type="match status" value="1"/>
</dbReference>
<evidence type="ECO:0000256" key="2">
    <source>
        <dbReference type="ARBA" id="ARBA00022801"/>
    </source>
</evidence>
<evidence type="ECO:0008006" key="4">
    <source>
        <dbReference type="Google" id="ProtNLM"/>
    </source>
</evidence>
<dbReference type="EMBL" id="UINC01000307">
    <property type="protein sequence ID" value="SUZ52984.1"/>
    <property type="molecule type" value="Genomic_DNA"/>
</dbReference>
<dbReference type="InterPro" id="IPR032466">
    <property type="entry name" value="Metal_Hydrolase"/>
</dbReference>
<evidence type="ECO:0000313" key="3">
    <source>
        <dbReference type="EMBL" id="SUZ52984.1"/>
    </source>
</evidence>
<dbReference type="Gene3D" id="3.20.20.140">
    <property type="entry name" value="Metal-dependent hydrolases"/>
    <property type="match status" value="1"/>
</dbReference>
<dbReference type="AlphaFoldDB" id="A0A381NFW2"/>
<dbReference type="NCBIfam" id="TIGR00010">
    <property type="entry name" value="YchF/TatD family DNA exonuclease"/>
    <property type="match status" value="1"/>
</dbReference>
<dbReference type="PROSITE" id="PS01137">
    <property type="entry name" value="TATD_1"/>
    <property type="match status" value="1"/>
</dbReference>
<protein>
    <recommendedName>
        <fullName evidence="4">Hydrolase TatD</fullName>
    </recommendedName>
</protein>
<dbReference type="PANTHER" id="PTHR46124:SF2">
    <property type="entry name" value="D-AMINOACYL-TRNA DEACYLASE"/>
    <property type="match status" value="1"/>
</dbReference>
<accession>A0A381NFW2</accession>
<dbReference type="FunFam" id="3.20.20.140:FF:000005">
    <property type="entry name" value="TatD family hydrolase"/>
    <property type="match status" value="1"/>
</dbReference>
<dbReference type="SUPFAM" id="SSF51556">
    <property type="entry name" value="Metallo-dependent hydrolases"/>
    <property type="match status" value="1"/>
</dbReference>
<dbReference type="InterPro" id="IPR001130">
    <property type="entry name" value="TatD-like"/>
</dbReference>
<sequence length="262" mass="29376">MTSFIDTHCHLDKLDSTPEAAVNEAKDAGVQQMLTISVDEQSLDFVLNAVRQFPEVYGSVGFHPHDASALNESLENKIRQLAQAEDKLIAIGETGLDYHYLYSPVEVQQQVFRQQLMLAEELNLPVVMHSREAETDTLNILREIPVKSLGVAHSFTSSFEMARTLVDMGWYLGINGIVTFKNAEDLREVVRWLPLEKILLETDSPFLAPIPFRGKPNKPAHIPAIATFVAELKNISLQQLAEHTNENAQRLFKLPDESSSVL</sequence>
<dbReference type="PANTHER" id="PTHR46124">
    <property type="entry name" value="D-AMINOACYL-TRNA DEACYLASE"/>
    <property type="match status" value="1"/>
</dbReference>
<dbReference type="Pfam" id="PF01026">
    <property type="entry name" value="TatD_DNase"/>
    <property type="match status" value="1"/>
</dbReference>
<dbReference type="PROSITE" id="PS01091">
    <property type="entry name" value="TATD_3"/>
    <property type="match status" value="1"/>
</dbReference>
<keyword evidence="2" id="KW-0378">Hydrolase</keyword>